<gene>
    <name evidence="1" type="ORF">PES01_34780</name>
</gene>
<proteinExistence type="predicted"/>
<dbReference type="EMBL" id="BJUM01000046">
    <property type="protein sequence ID" value="GEK56633.1"/>
    <property type="molecule type" value="Genomic_DNA"/>
</dbReference>
<dbReference type="AlphaFoldDB" id="A0A510Y085"/>
<dbReference type="Proteomes" id="UP000321419">
    <property type="component" value="Unassembled WGS sequence"/>
</dbReference>
<organism evidence="1 2">
    <name type="scientific">Pseudoalteromonas espejiana</name>
    <dbReference type="NCBI Taxonomy" id="28107"/>
    <lineage>
        <taxon>Bacteria</taxon>
        <taxon>Pseudomonadati</taxon>
        <taxon>Pseudomonadota</taxon>
        <taxon>Gammaproteobacteria</taxon>
        <taxon>Alteromonadales</taxon>
        <taxon>Pseudoalteromonadaceae</taxon>
        <taxon>Pseudoalteromonas</taxon>
    </lineage>
</organism>
<dbReference type="SUPFAM" id="SSF50630">
    <property type="entry name" value="Acid proteases"/>
    <property type="match status" value="1"/>
</dbReference>
<dbReference type="Gene3D" id="2.40.70.10">
    <property type="entry name" value="Acid Proteases"/>
    <property type="match status" value="1"/>
</dbReference>
<keyword evidence="2" id="KW-1185">Reference proteome</keyword>
<comment type="caution">
    <text evidence="1">The sequence shown here is derived from an EMBL/GenBank/DDBJ whole genome shotgun (WGS) entry which is preliminary data.</text>
</comment>
<evidence type="ECO:0000313" key="2">
    <source>
        <dbReference type="Proteomes" id="UP000321419"/>
    </source>
</evidence>
<evidence type="ECO:0008006" key="3">
    <source>
        <dbReference type="Google" id="ProtNLM"/>
    </source>
</evidence>
<reference evidence="1 2" key="1">
    <citation type="submission" date="2019-07" db="EMBL/GenBank/DDBJ databases">
        <title>Whole genome shotgun sequence of Pseudoalteromonas espejiana NBRC 102222.</title>
        <authorList>
            <person name="Hosoyama A."/>
            <person name="Uohara A."/>
            <person name="Ohji S."/>
            <person name="Ichikawa N."/>
        </authorList>
    </citation>
    <scope>NUCLEOTIDE SEQUENCE [LARGE SCALE GENOMIC DNA]</scope>
    <source>
        <strain evidence="1 2">NBRC 102222</strain>
    </source>
</reference>
<accession>A0A510Y085</accession>
<dbReference type="InterPro" id="IPR021109">
    <property type="entry name" value="Peptidase_aspartic_dom_sf"/>
</dbReference>
<name>A0A510Y085_9GAMM</name>
<protein>
    <recommendedName>
        <fullName evidence="3">Peptidase A2 domain-containing protein</fullName>
    </recommendedName>
</protein>
<sequence length="69" mass="7557">MKFEVTETGHQIILAKINWHKVRLILDTAAGASVLDRTCIKKLGIKKEISEENAAGLGTAEHEMGLIDV</sequence>
<dbReference type="RefSeq" id="WP_245852052.1">
    <property type="nucleotide sequence ID" value="NZ_BJUM01000046.1"/>
</dbReference>
<evidence type="ECO:0000313" key="1">
    <source>
        <dbReference type="EMBL" id="GEK56633.1"/>
    </source>
</evidence>